<dbReference type="InterPro" id="IPR006224">
    <property type="entry name" value="PsdUridine_synth_RluA-like_CS"/>
</dbReference>
<dbReference type="PROSITE" id="PS01129">
    <property type="entry name" value="PSI_RLU"/>
    <property type="match status" value="1"/>
</dbReference>
<dbReference type="InterPro" id="IPR050188">
    <property type="entry name" value="RluA_PseudoU_synthase"/>
</dbReference>
<evidence type="ECO:0000256" key="2">
    <source>
        <dbReference type="ARBA" id="ARBA00023235"/>
    </source>
</evidence>
<dbReference type="Gene3D" id="3.10.290.10">
    <property type="entry name" value="RNA-binding S4 domain"/>
    <property type="match status" value="1"/>
</dbReference>
<evidence type="ECO:0000256" key="1">
    <source>
        <dbReference type="ARBA" id="ARBA00010876"/>
    </source>
</evidence>
<dbReference type="InterPro" id="IPR036986">
    <property type="entry name" value="S4_RNA-bd_sf"/>
</dbReference>
<dbReference type="InterPro" id="IPR002942">
    <property type="entry name" value="S4_RNA-bd"/>
</dbReference>
<keyword evidence="2 5" id="KW-0413">Isomerase</keyword>
<comment type="catalytic activity">
    <reaction evidence="5">
        <text>a uridine in RNA = a pseudouridine in RNA</text>
        <dbReference type="Rhea" id="RHEA:48348"/>
        <dbReference type="Rhea" id="RHEA-COMP:12068"/>
        <dbReference type="Rhea" id="RHEA-COMP:12069"/>
        <dbReference type="ChEBI" id="CHEBI:65314"/>
        <dbReference type="ChEBI" id="CHEBI:65315"/>
    </reaction>
</comment>
<evidence type="ECO:0000256" key="4">
    <source>
        <dbReference type="PROSITE-ProRule" id="PRU00182"/>
    </source>
</evidence>
<dbReference type="PANTHER" id="PTHR21600:SF44">
    <property type="entry name" value="RIBOSOMAL LARGE SUBUNIT PSEUDOURIDINE SYNTHASE D"/>
    <property type="match status" value="1"/>
</dbReference>
<name>A0A955L6H4_9BACT</name>
<feature type="active site" evidence="3">
    <location>
        <position position="137"/>
    </location>
</feature>
<dbReference type="NCBIfam" id="TIGR00005">
    <property type="entry name" value="rluA_subfam"/>
    <property type="match status" value="1"/>
</dbReference>
<dbReference type="GO" id="GO:0120159">
    <property type="term" value="F:rRNA pseudouridine synthase activity"/>
    <property type="evidence" value="ECO:0007669"/>
    <property type="project" value="UniProtKB-ARBA"/>
</dbReference>
<dbReference type="GO" id="GO:0000455">
    <property type="term" value="P:enzyme-directed rRNA pseudouridine synthesis"/>
    <property type="evidence" value="ECO:0007669"/>
    <property type="project" value="TreeGrafter"/>
</dbReference>
<dbReference type="PROSITE" id="PS50889">
    <property type="entry name" value="S4"/>
    <property type="match status" value="1"/>
</dbReference>
<reference evidence="7" key="2">
    <citation type="journal article" date="2021" name="Microbiome">
        <title>Successional dynamics and alternative stable states in a saline activated sludge microbial community over 9 years.</title>
        <authorList>
            <person name="Wang Y."/>
            <person name="Ye J."/>
            <person name="Ju F."/>
            <person name="Liu L."/>
            <person name="Boyd J.A."/>
            <person name="Deng Y."/>
            <person name="Parks D.H."/>
            <person name="Jiang X."/>
            <person name="Yin X."/>
            <person name="Woodcroft B.J."/>
            <person name="Tyson G.W."/>
            <person name="Hugenholtz P."/>
            <person name="Polz M.F."/>
            <person name="Zhang T."/>
        </authorList>
    </citation>
    <scope>NUCLEOTIDE SEQUENCE</scope>
    <source>
        <strain evidence="7">HKST-UBA14</strain>
    </source>
</reference>
<dbReference type="InterPro" id="IPR020103">
    <property type="entry name" value="PsdUridine_synth_cat_dom_sf"/>
</dbReference>
<evidence type="ECO:0000256" key="3">
    <source>
        <dbReference type="PIRSR" id="PIRSR606225-1"/>
    </source>
</evidence>
<reference evidence="7" key="1">
    <citation type="submission" date="2020-04" db="EMBL/GenBank/DDBJ databases">
        <authorList>
            <person name="Zhang T."/>
        </authorList>
    </citation>
    <scope>NUCLEOTIDE SEQUENCE</scope>
    <source>
        <strain evidence="7">HKST-UBA14</strain>
    </source>
</reference>
<dbReference type="CDD" id="cd02869">
    <property type="entry name" value="PseudoU_synth_RluA_like"/>
    <property type="match status" value="1"/>
</dbReference>
<dbReference type="PANTHER" id="PTHR21600">
    <property type="entry name" value="MITOCHONDRIAL RNA PSEUDOURIDINE SYNTHASE"/>
    <property type="match status" value="1"/>
</dbReference>
<sequence length="303" mass="34914">MKITVTEENNGERLDLFLTKVQNEFSRSAVKKQLNDAVVKVNDEVEYRPNYKVKLGDIIEFNFIQEELPTEIVPQDMPLDIVYEDKDLLVINKPVGLVVHPATGNWEGTLMNAVAYHYKEQHTVGDNIRSGLIHRLDKDTSGLVLIGKTNKGLWYYSKLFAERKVKKTYLVVVRGDLRKYSSKSEFTVRNYLGRNTKNRKKFTDTDEQHGKIAETKFIFRNIIEIEGKVFSLVEAKPHTGRTHQIRVHLSSIGHPVLGDVIYGRVNKYKRLMLHAWKLSLTGLNGEELKFEAEIPEEFLEINA</sequence>
<dbReference type="Pfam" id="PF00849">
    <property type="entry name" value="PseudoU_synth_2"/>
    <property type="match status" value="1"/>
</dbReference>
<dbReference type="SUPFAM" id="SSF55120">
    <property type="entry name" value="Pseudouridine synthase"/>
    <property type="match status" value="1"/>
</dbReference>
<dbReference type="InterPro" id="IPR006145">
    <property type="entry name" value="PsdUridine_synth_RsuA/RluA"/>
</dbReference>
<dbReference type="Proteomes" id="UP000783287">
    <property type="component" value="Unassembled WGS sequence"/>
</dbReference>
<dbReference type="EC" id="5.4.99.-" evidence="5"/>
<gene>
    <name evidence="7" type="ORF">KC909_04200</name>
</gene>
<dbReference type="InterPro" id="IPR006225">
    <property type="entry name" value="PsdUridine_synth_RluC/D"/>
</dbReference>
<accession>A0A955L6H4</accession>
<dbReference type="AlphaFoldDB" id="A0A955L6H4"/>
<dbReference type="SUPFAM" id="SSF55174">
    <property type="entry name" value="Alpha-L RNA-binding motif"/>
    <property type="match status" value="1"/>
</dbReference>
<protein>
    <recommendedName>
        <fullName evidence="5">Pseudouridine synthase</fullName>
        <ecNumber evidence="5">5.4.99.-</ecNumber>
    </recommendedName>
</protein>
<comment type="caution">
    <text evidence="7">The sequence shown here is derived from an EMBL/GenBank/DDBJ whole genome shotgun (WGS) entry which is preliminary data.</text>
</comment>
<feature type="domain" description="RNA-binding S4" evidence="6">
    <location>
        <begin position="12"/>
        <end position="69"/>
    </location>
</feature>
<proteinExistence type="inferred from homology"/>
<comment type="function">
    <text evidence="5">Responsible for synthesis of pseudouridine from uracil.</text>
</comment>
<keyword evidence="4" id="KW-0694">RNA-binding</keyword>
<evidence type="ECO:0000313" key="8">
    <source>
        <dbReference type="Proteomes" id="UP000783287"/>
    </source>
</evidence>
<dbReference type="Gene3D" id="3.30.2350.10">
    <property type="entry name" value="Pseudouridine synthase"/>
    <property type="match status" value="1"/>
</dbReference>
<dbReference type="CDD" id="cd00165">
    <property type="entry name" value="S4"/>
    <property type="match status" value="1"/>
</dbReference>
<dbReference type="EMBL" id="JAGQLK010000087">
    <property type="protein sequence ID" value="MCA9383543.1"/>
    <property type="molecule type" value="Genomic_DNA"/>
</dbReference>
<evidence type="ECO:0000259" key="6">
    <source>
        <dbReference type="SMART" id="SM00363"/>
    </source>
</evidence>
<dbReference type="GO" id="GO:0003723">
    <property type="term" value="F:RNA binding"/>
    <property type="evidence" value="ECO:0007669"/>
    <property type="project" value="UniProtKB-KW"/>
</dbReference>
<comment type="similarity">
    <text evidence="1 5">Belongs to the pseudouridine synthase RluA family.</text>
</comment>
<dbReference type="SMART" id="SM00363">
    <property type="entry name" value="S4"/>
    <property type="match status" value="1"/>
</dbReference>
<organism evidence="7 8">
    <name type="scientific">Candidatus Dojkabacteria bacterium</name>
    <dbReference type="NCBI Taxonomy" id="2099670"/>
    <lineage>
        <taxon>Bacteria</taxon>
        <taxon>Candidatus Dojkabacteria</taxon>
    </lineage>
</organism>
<evidence type="ECO:0000313" key="7">
    <source>
        <dbReference type="EMBL" id="MCA9383543.1"/>
    </source>
</evidence>
<evidence type="ECO:0000256" key="5">
    <source>
        <dbReference type="RuleBase" id="RU362028"/>
    </source>
</evidence>